<dbReference type="Pfam" id="PF00612">
    <property type="entry name" value="IQ"/>
    <property type="match status" value="1"/>
</dbReference>
<dbReference type="Gene3D" id="1.20.5.4820">
    <property type="match status" value="1"/>
</dbReference>
<keyword evidence="2" id="KW-0472">Membrane</keyword>
<sequence length="305" mass="33480">APDEAMIPPAPLPLQLTVVVLLVFAVFLAVLVVLAKMPSSKLQVIAPPKLSKIPVKAVLSRSSSKPTEVVWPKRRVEPAKKSVGKEKPPEDTVIKFTASEDRPLKGSKDKLSREIKVCSSEEKSRVGPPKTEQQPKVSPLSGEYSSIPKSICDRVTVLNNYRAQSGSAPATRKMKPSEESEASPLRSVSRLVPTLGRRVSGIVPTVPIAVPTAPLEVPNSRVLQCLAVVSRAYSSSSLIIGAFCVNTGKQISDRRFRTECQIFFRVGVLSHLESQRDEKLADRVVRFQAHCRGYLARKRFAKRKV</sequence>
<dbReference type="PROSITE" id="PS50096">
    <property type="entry name" value="IQ"/>
    <property type="match status" value="1"/>
</dbReference>
<dbReference type="InterPro" id="IPR000048">
    <property type="entry name" value="IQ_motif_EF-hand-BS"/>
</dbReference>
<evidence type="ECO:0000313" key="3">
    <source>
        <dbReference type="EMBL" id="JAS59495.1"/>
    </source>
</evidence>
<name>A0A1B6GAN9_9HEMI</name>
<evidence type="ECO:0000256" key="1">
    <source>
        <dbReference type="SAM" id="MobiDB-lite"/>
    </source>
</evidence>
<dbReference type="AlphaFoldDB" id="A0A1B6GAN9"/>
<keyword evidence="2" id="KW-0812">Transmembrane</keyword>
<feature type="region of interest" description="Disordered" evidence="1">
    <location>
        <begin position="165"/>
        <end position="185"/>
    </location>
</feature>
<gene>
    <name evidence="3" type="ORF">g.36425</name>
</gene>
<feature type="non-terminal residue" evidence="3">
    <location>
        <position position="305"/>
    </location>
</feature>
<dbReference type="InterPro" id="IPR027417">
    <property type="entry name" value="P-loop_NTPase"/>
</dbReference>
<organism evidence="3">
    <name type="scientific">Cuerna arida</name>
    <dbReference type="NCBI Taxonomy" id="1464854"/>
    <lineage>
        <taxon>Eukaryota</taxon>
        <taxon>Metazoa</taxon>
        <taxon>Ecdysozoa</taxon>
        <taxon>Arthropoda</taxon>
        <taxon>Hexapoda</taxon>
        <taxon>Insecta</taxon>
        <taxon>Pterygota</taxon>
        <taxon>Neoptera</taxon>
        <taxon>Paraneoptera</taxon>
        <taxon>Hemiptera</taxon>
        <taxon>Auchenorrhyncha</taxon>
        <taxon>Membracoidea</taxon>
        <taxon>Cicadellidae</taxon>
        <taxon>Cicadellinae</taxon>
        <taxon>Proconiini</taxon>
        <taxon>Cuerna</taxon>
    </lineage>
</organism>
<accession>A0A1B6GAN9</accession>
<feature type="non-terminal residue" evidence="3">
    <location>
        <position position="1"/>
    </location>
</feature>
<dbReference type="SMART" id="SM00015">
    <property type="entry name" value="IQ"/>
    <property type="match status" value="1"/>
</dbReference>
<feature type="transmembrane region" description="Helical" evidence="2">
    <location>
        <begin position="12"/>
        <end position="35"/>
    </location>
</feature>
<feature type="compositionally biased region" description="Basic and acidic residues" evidence="1">
    <location>
        <begin position="79"/>
        <end position="125"/>
    </location>
</feature>
<proteinExistence type="predicted"/>
<evidence type="ECO:0000256" key="2">
    <source>
        <dbReference type="SAM" id="Phobius"/>
    </source>
</evidence>
<reference evidence="3" key="1">
    <citation type="submission" date="2015-11" db="EMBL/GenBank/DDBJ databases">
        <title>De novo transcriptome assembly of four potential Pierce s Disease insect vectors from Arizona vineyards.</title>
        <authorList>
            <person name="Tassone E.E."/>
        </authorList>
    </citation>
    <scope>NUCLEOTIDE SEQUENCE</scope>
</reference>
<protein>
    <submittedName>
        <fullName evidence="3">Uncharacterized protein</fullName>
    </submittedName>
</protein>
<dbReference type="EMBL" id="GECZ01010274">
    <property type="protein sequence ID" value="JAS59495.1"/>
    <property type="molecule type" value="Transcribed_RNA"/>
</dbReference>
<dbReference type="SUPFAM" id="SSF52540">
    <property type="entry name" value="P-loop containing nucleoside triphosphate hydrolases"/>
    <property type="match status" value="1"/>
</dbReference>
<keyword evidence="2" id="KW-1133">Transmembrane helix</keyword>
<feature type="region of interest" description="Disordered" evidence="1">
    <location>
        <begin position="79"/>
        <end position="143"/>
    </location>
</feature>